<proteinExistence type="inferred from homology"/>
<sequence length="810" mass="86057">MPSAVPSSLLSRRALLRLTAATALAAPLAAQAGPASAAAGDVYDTLRLKWRELQLGSGFDPGAEPYRGKLRALGESARKLRETMAPAKGSLWPDAVYGDPEPDTEADSFPYSEALQRSYYQLRTMAEAYAQPGTGLTGDAALRTAILTGLDHLHEEAYHAGQTRYGNWYNWQIGAPQGLLDICCHLYEEVGPERIADYAAAVDHFVPDSAVGSYTGTSTGANRVDLCRVLALRGILTRTPAKIALARDALSPVFPYVTEGDGLYSDGSFIQHTYVPYAGSYGSVMVGGLALLFALLKDSDWEVVDPKRQIILDSVEKAYAPFLFNGLVMDSVSGRAISRESAAGPNGLTPQGDHVRGHGIIAAIALLARSASAAENSRWQSMITGWSRRAVYQPLLDDPALGVAPAARLAAVLAGGARPSPEPVGHSLFAGMDRAVHRRPGWAANLAMASDRITYYETGNGENLRGWHTGSGMLYWWPKDFANGQYTDAFWPTVDPYRLPGTTTSRKKLADGEGGDWGAARPQVRWVGGTGDGTYGISGQHLKGLSSTLSARKSWIFADDAVICLTAGVRAKDGTAVDTVVENRNLGEKGVHRFTVDGTAQPTADGWNATLHKARWAHLAGHGGYVFPGGAELRALREARTGTWAAINKNGGTTPLSRRYLTLWFDHGSDPDGAACAYLVLPGASEAQVAARAVDPGWLRVLANSEQQQGVSVPSLGLTAVNFWAAGSLGGLTTSAPASVLVRRTGSRATLAISEPPRTGAEFTVSWRQPVTAVTSRDPGVEVVATGDSLSLRITPGKLGASHRCTVRLG</sequence>
<evidence type="ECO:0000313" key="10">
    <source>
        <dbReference type="Proteomes" id="UP000031523"/>
    </source>
</evidence>
<evidence type="ECO:0000256" key="5">
    <source>
        <dbReference type="SAM" id="SignalP"/>
    </source>
</evidence>
<dbReference type="KEGG" id="sals:SLNWT_4661"/>
<dbReference type="CDD" id="cd01083">
    <property type="entry name" value="GAG_Lyase"/>
    <property type="match status" value="1"/>
</dbReference>
<feature type="domain" description="Polysaccharide lyase 8 N-terminal alpha-helical" evidence="8">
    <location>
        <begin position="50"/>
        <end position="384"/>
    </location>
</feature>
<evidence type="ECO:0000256" key="4">
    <source>
        <dbReference type="PIRSR" id="PIRSR638970-1"/>
    </source>
</evidence>
<feature type="active site" evidence="4">
    <location>
        <position position="335"/>
    </location>
</feature>
<dbReference type="InterPro" id="IPR006311">
    <property type="entry name" value="TAT_signal"/>
</dbReference>
<feature type="active site" evidence="4">
    <location>
        <position position="281"/>
    </location>
</feature>
<comment type="similarity">
    <text evidence="1">Belongs to the polysaccharide lyase 8 family.</text>
</comment>
<dbReference type="InterPro" id="IPR011071">
    <property type="entry name" value="Lyase_8-like_C"/>
</dbReference>
<keyword evidence="3" id="KW-0456">Lyase</keyword>
<dbReference type="EMBL" id="CP010519">
    <property type="protein sequence ID" value="AJE85037.1"/>
    <property type="molecule type" value="Genomic_DNA"/>
</dbReference>
<feature type="domain" description="Polysaccharide lyase family 8 central" evidence="6">
    <location>
        <begin position="426"/>
        <end position="685"/>
    </location>
</feature>
<dbReference type="InterPro" id="IPR038970">
    <property type="entry name" value="Lyase_8"/>
</dbReference>
<evidence type="ECO:0000259" key="6">
    <source>
        <dbReference type="Pfam" id="PF02278"/>
    </source>
</evidence>
<gene>
    <name evidence="9" type="ORF">SLNWT_4661</name>
</gene>
<keyword evidence="10" id="KW-1185">Reference proteome</keyword>
<dbReference type="Proteomes" id="UP000031523">
    <property type="component" value="Chromosome"/>
</dbReference>
<reference evidence="9 10" key="1">
    <citation type="submission" date="2015-01" db="EMBL/GenBank/DDBJ databases">
        <title>Enhanced salinomycin production by adjusting the supply of polyketide extender units in Streptomyce albus DSM 41398.</title>
        <authorList>
            <person name="Lu C."/>
        </authorList>
    </citation>
    <scope>NUCLEOTIDE SEQUENCE [LARGE SCALE GENOMIC DNA]</scope>
    <source>
        <strain evidence="10">ATCC 21838 / DSM 41398 / FERM P-419 / JCM 4703 / NBRC 107858</strain>
    </source>
</reference>
<evidence type="ECO:0000313" key="9">
    <source>
        <dbReference type="EMBL" id="AJE85037.1"/>
    </source>
</evidence>
<dbReference type="PROSITE" id="PS51318">
    <property type="entry name" value="TAT"/>
    <property type="match status" value="1"/>
</dbReference>
<dbReference type="InterPro" id="IPR011013">
    <property type="entry name" value="Gal_mutarotase_sf_dom"/>
</dbReference>
<evidence type="ECO:0000256" key="1">
    <source>
        <dbReference type="ARBA" id="ARBA00006699"/>
    </source>
</evidence>
<dbReference type="InterPro" id="IPR014718">
    <property type="entry name" value="GH-type_carb-bd"/>
</dbReference>
<evidence type="ECO:0000259" key="7">
    <source>
        <dbReference type="Pfam" id="PF02884"/>
    </source>
</evidence>
<evidence type="ECO:0000256" key="2">
    <source>
        <dbReference type="ARBA" id="ARBA00022729"/>
    </source>
</evidence>
<feature type="chain" id="PRO_5039540140" evidence="5">
    <location>
        <begin position="26"/>
        <end position="810"/>
    </location>
</feature>
<evidence type="ECO:0000256" key="3">
    <source>
        <dbReference type="ARBA" id="ARBA00023239"/>
    </source>
</evidence>
<feature type="signal peptide" evidence="5">
    <location>
        <begin position="1"/>
        <end position="25"/>
    </location>
</feature>
<dbReference type="Gene3D" id="2.70.98.10">
    <property type="match status" value="1"/>
</dbReference>
<evidence type="ECO:0000259" key="8">
    <source>
        <dbReference type="Pfam" id="PF08124"/>
    </source>
</evidence>
<dbReference type="GO" id="GO:0016837">
    <property type="term" value="F:carbon-oxygen lyase activity, acting on polysaccharides"/>
    <property type="evidence" value="ECO:0007669"/>
    <property type="project" value="UniProtKB-ARBA"/>
</dbReference>
<dbReference type="InterPro" id="IPR012970">
    <property type="entry name" value="Lyase_8_alpha_N"/>
</dbReference>
<feature type="active site" evidence="4">
    <location>
        <position position="272"/>
    </location>
</feature>
<dbReference type="Gene3D" id="1.50.10.100">
    <property type="entry name" value="Chondroitin AC/alginate lyase"/>
    <property type="match status" value="1"/>
</dbReference>
<dbReference type="GO" id="GO:0005975">
    <property type="term" value="P:carbohydrate metabolic process"/>
    <property type="evidence" value="ECO:0007669"/>
    <property type="project" value="InterPro"/>
</dbReference>
<dbReference type="Pfam" id="PF02884">
    <property type="entry name" value="Lyase_8_C"/>
    <property type="match status" value="1"/>
</dbReference>
<dbReference type="AlphaFoldDB" id="A0A0B5F405"/>
<dbReference type="Gene3D" id="2.60.220.10">
    <property type="entry name" value="Polysaccharide lyase family 8-like, C-terminal"/>
    <property type="match status" value="1"/>
</dbReference>
<feature type="domain" description="Polysaccharide lyase family 8 C-terminal" evidence="7">
    <location>
        <begin position="700"/>
        <end position="762"/>
    </location>
</feature>
<dbReference type="SUPFAM" id="SSF48230">
    <property type="entry name" value="Chondroitin AC/alginate lyase"/>
    <property type="match status" value="1"/>
</dbReference>
<dbReference type="SUPFAM" id="SSF49863">
    <property type="entry name" value="Hyaluronate lyase-like, C-terminal domain"/>
    <property type="match status" value="1"/>
</dbReference>
<dbReference type="GO" id="GO:0030246">
    <property type="term" value="F:carbohydrate binding"/>
    <property type="evidence" value="ECO:0007669"/>
    <property type="project" value="InterPro"/>
</dbReference>
<dbReference type="PANTHER" id="PTHR38481:SF1">
    <property type="entry name" value="HYALURONATE LYASE"/>
    <property type="match status" value="1"/>
</dbReference>
<keyword evidence="2 5" id="KW-0732">Signal</keyword>
<dbReference type="PANTHER" id="PTHR38481">
    <property type="entry name" value="HYALURONATE LYASE"/>
    <property type="match status" value="1"/>
</dbReference>
<accession>A0A0B5F405</accession>
<dbReference type="SUPFAM" id="SSF74650">
    <property type="entry name" value="Galactose mutarotase-like"/>
    <property type="match status" value="1"/>
</dbReference>
<dbReference type="InterPro" id="IPR008929">
    <property type="entry name" value="Chondroitin_lyas"/>
</dbReference>
<protein>
    <submittedName>
        <fullName evidence="9">Hyaluronidase</fullName>
    </submittedName>
</protein>
<dbReference type="Pfam" id="PF08124">
    <property type="entry name" value="Lyase_8_N"/>
    <property type="match status" value="1"/>
</dbReference>
<dbReference type="InterPro" id="IPR003159">
    <property type="entry name" value="Lyase_8_central_dom"/>
</dbReference>
<name>A0A0B5F405_STRA4</name>
<organism evidence="9 10">
    <name type="scientific">Streptomyces albus (strain ATCC 21838 / DSM 41398 / FERM P-419 / JCM 4703 / NBRC 107858)</name>
    <dbReference type="NCBI Taxonomy" id="1081613"/>
    <lineage>
        <taxon>Bacteria</taxon>
        <taxon>Bacillati</taxon>
        <taxon>Actinomycetota</taxon>
        <taxon>Actinomycetes</taxon>
        <taxon>Kitasatosporales</taxon>
        <taxon>Streptomycetaceae</taxon>
        <taxon>Streptomyces</taxon>
    </lineage>
</organism>
<dbReference type="GO" id="GO:0005576">
    <property type="term" value="C:extracellular region"/>
    <property type="evidence" value="ECO:0007669"/>
    <property type="project" value="InterPro"/>
</dbReference>
<dbReference type="InterPro" id="IPR004103">
    <property type="entry name" value="Lyase_8_C"/>
</dbReference>
<dbReference type="Pfam" id="PF02278">
    <property type="entry name" value="Lyase_8"/>
    <property type="match status" value="1"/>
</dbReference>